<comment type="cofactor">
    <cofactor evidence="1">
        <name>pyridoxal 5'-phosphate</name>
        <dbReference type="ChEBI" id="CHEBI:597326"/>
    </cofactor>
</comment>
<feature type="domain" description="N-acetyltransferase" evidence="7">
    <location>
        <begin position="7"/>
        <end position="168"/>
    </location>
</feature>
<evidence type="ECO:0000313" key="9">
    <source>
        <dbReference type="Proteomes" id="UP001564760"/>
    </source>
</evidence>
<proteinExistence type="inferred from homology"/>
<dbReference type="Gene3D" id="3.90.1150.10">
    <property type="entry name" value="Aspartate Aminotransferase, domain 1"/>
    <property type="match status" value="1"/>
</dbReference>
<dbReference type="InterPro" id="IPR015421">
    <property type="entry name" value="PyrdxlP-dep_Trfase_major"/>
</dbReference>
<keyword evidence="4" id="KW-0663">Pyridoxal phosphate</keyword>
<dbReference type="PROSITE" id="PS51186">
    <property type="entry name" value="GNAT"/>
    <property type="match status" value="1"/>
</dbReference>
<dbReference type="EC" id="2.3.1.-" evidence="8"/>
<dbReference type="InterPro" id="IPR015424">
    <property type="entry name" value="PyrdxlP-dep_Trfase"/>
</dbReference>
<evidence type="ECO:0000256" key="4">
    <source>
        <dbReference type="ARBA" id="ARBA00022898"/>
    </source>
</evidence>
<dbReference type="PRINTS" id="PR00800">
    <property type="entry name" value="YHDCRBOXLASE"/>
</dbReference>
<reference evidence="8 9" key="1">
    <citation type="submission" date="2024-08" db="EMBL/GenBank/DDBJ databases">
        <title>Mycobacterium servetensis sp. nov., a novel rapid-growing mycobacterial species recovered from a human patient in Zaragoza, Spain.</title>
        <authorList>
            <person name="Tristancho-Baro A.I."/>
            <person name="Buenestado-Serrano S."/>
            <person name="Garcia De Viedma D."/>
            <person name="Milagro-Beamonte A."/>
            <person name="Burillo N."/>
            <person name="Sanz S."/>
            <person name="Lopez-Calleja A.I."/>
            <person name="Penas-Utrilla D."/>
            <person name="Guardingo M."/>
            <person name="Garcia M.J."/>
            <person name="Vinuelas-Bayon J."/>
        </authorList>
    </citation>
    <scope>NUCLEOTIDE SEQUENCE [LARGE SCALE GENOMIC DNA]</scope>
    <source>
        <strain evidence="9">HUMS_12744610</strain>
    </source>
</reference>
<feature type="compositionally biased region" description="Basic and acidic residues" evidence="6">
    <location>
        <begin position="171"/>
        <end position="192"/>
    </location>
</feature>
<dbReference type="RefSeq" id="WP_369736434.1">
    <property type="nucleotide sequence ID" value="NZ_JBGEDP010000001.1"/>
</dbReference>
<dbReference type="SUPFAM" id="SSF53383">
    <property type="entry name" value="PLP-dependent transferases"/>
    <property type="match status" value="1"/>
</dbReference>
<comment type="caution">
    <text evidence="8">The sequence shown here is derived from an EMBL/GenBank/DDBJ whole genome shotgun (WGS) entry which is preliminary data.</text>
</comment>
<dbReference type="EMBL" id="JBGEDP010000001">
    <property type="protein sequence ID" value="MEY8013775.1"/>
    <property type="molecule type" value="Genomic_DNA"/>
</dbReference>
<dbReference type="PANTHER" id="PTHR11999">
    <property type="entry name" value="GROUP II PYRIDOXAL-5-PHOSPHATE DECARBOXYLASE"/>
    <property type="match status" value="1"/>
</dbReference>
<name>A0ABV4BU01_9MYCO</name>
<dbReference type="Gene3D" id="3.90.1150.170">
    <property type="match status" value="1"/>
</dbReference>
<dbReference type="Pfam" id="PF00282">
    <property type="entry name" value="Pyridoxal_deC"/>
    <property type="match status" value="1"/>
</dbReference>
<dbReference type="CDD" id="cd04301">
    <property type="entry name" value="NAT_SF"/>
    <property type="match status" value="1"/>
</dbReference>
<keyword evidence="3" id="KW-0210">Decarboxylase</keyword>
<organism evidence="8 9">
    <name type="scientific">Mycobacterium servetii</name>
    <dbReference type="NCBI Taxonomy" id="3237418"/>
    <lineage>
        <taxon>Bacteria</taxon>
        <taxon>Bacillati</taxon>
        <taxon>Actinomycetota</taxon>
        <taxon>Actinomycetes</taxon>
        <taxon>Mycobacteriales</taxon>
        <taxon>Mycobacteriaceae</taxon>
        <taxon>Mycobacterium</taxon>
    </lineage>
</organism>
<evidence type="ECO:0000256" key="5">
    <source>
        <dbReference type="ARBA" id="ARBA00023239"/>
    </source>
</evidence>
<dbReference type="InterPro" id="IPR016181">
    <property type="entry name" value="Acyl_CoA_acyltransferase"/>
</dbReference>
<dbReference type="GO" id="GO:0016746">
    <property type="term" value="F:acyltransferase activity"/>
    <property type="evidence" value="ECO:0007669"/>
    <property type="project" value="UniProtKB-KW"/>
</dbReference>
<protein>
    <submittedName>
        <fullName evidence="8">GNAT family N-acetyltransferase</fullName>
        <ecNumber evidence="8">2.3.1.-</ecNumber>
    </submittedName>
</protein>
<keyword evidence="5" id="KW-0456">Lyase</keyword>
<comment type="similarity">
    <text evidence="2">Belongs to the group II decarboxylase family.</text>
</comment>
<dbReference type="Gene3D" id="3.40.630.30">
    <property type="match status" value="1"/>
</dbReference>
<sequence length="671" mass="74024">MSERAELRVRLATEDDLVGVCEIVNYFIEKTAFNFRAEPQTVDEWRYDWKRLHSRFPWLVANTDDRVVGVAYAAPWKDRTAYEWAVETTVYVDDSERRRGAGDALYTELLGRLRRQGFRSVVAVIALPNDPSVRLHERHGFIQVGQLPDVGFKQGGWHDVGFWQCTLRSGRDEIPPPRPVEEKTSETADAQERTGQWLRGELVADVAAEAMAAAGAYLKRVDSGPVWRPIDPRDRDWLVNQPLPEEARSLPDLIADINAHVLPYPMGNGHRRFFGWINSPPSAAGIAVAPLAAALNPSCAGGEHAGALLERTVLRWLAELVGYPTSTCGGILTSGASMASIIALATARNRVARRRGANMREDGLWDQPPMVIYASYEAHSCITKAVELIGIGRRSLRRIPVDDAFAMDTAALVSAITEDIRAGLVPCAVVATAGTVNTGAIDDLATIAQLANEYSMWMHVDGAYGALAAANLALRAQFTGMERADSIAIDAHKWLGVPIDSGSLLVQDADALRETFSLVPDYLRDETADDVGWWSEYGIEQTRPFRALRTWATIAHLGRRGIIDVVRRTSETAASFAALLRQAPEFELLAPTTLSVVAFRFSGTAENDIDRINHDIPALLQRRGNVFLTGTTLRGRPALRVCLLNPLVTEDDLRLLIEEIRTVGAHRSEQQ</sequence>
<dbReference type="InterPro" id="IPR010977">
    <property type="entry name" value="Aromatic_deC"/>
</dbReference>
<dbReference type="PANTHER" id="PTHR11999:SF70">
    <property type="entry name" value="MIP05841P"/>
    <property type="match status" value="1"/>
</dbReference>
<dbReference type="InterPro" id="IPR000182">
    <property type="entry name" value="GNAT_dom"/>
</dbReference>
<evidence type="ECO:0000256" key="3">
    <source>
        <dbReference type="ARBA" id="ARBA00022793"/>
    </source>
</evidence>
<feature type="region of interest" description="Disordered" evidence="6">
    <location>
        <begin position="171"/>
        <end position="194"/>
    </location>
</feature>
<accession>A0ABV4BU01</accession>
<keyword evidence="9" id="KW-1185">Reference proteome</keyword>
<dbReference type="Proteomes" id="UP001564760">
    <property type="component" value="Unassembled WGS sequence"/>
</dbReference>
<dbReference type="InterPro" id="IPR002129">
    <property type="entry name" value="PyrdxlP-dep_de-COase"/>
</dbReference>
<evidence type="ECO:0000256" key="2">
    <source>
        <dbReference type="ARBA" id="ARBA00009533"/>
    </source>
</evidence>
<evidence type="ECO:0000259" key="7">
    <source>
        <dbReference type="PROSITE" id="PS51186"/>
    </source>
</evidence>
<dbReference type="InterPro" id="IPR015422">
    <property type="entry name" value="PyrdxlP-dep_Trfase_small"/>
</dbReference>
<evidence type="ECO:0000313" key="8">
    <source>
        <dbReference type="EMBL" id="MEY8013775.1"/>
    </source>
</evidence>
<evidence type="ECO:0000256" key="6">
    <source>
        <dbReference type="SAM" id="MobiDB-lite"/>
    </source>
</evidence>
<dbReference type="Pfam" id="PF00583">
    <property type="entry name" value="Acetyltransf_1"/>
    <property type="match status" value="1"/>
</dbReference>
<dbReference type="Gene3D" id="3.40.640.10">
    <property type="entry name" value="Type I PLP-dependent aspartate aminotransferase-like (Major domain)"/>
    <property type="match status" value="1"/>
</dbReference>
<evidence type="ECO:0000256" key="1">
    <source>
        <dbReference type="ARBA" id="ARBA00001933"/>
    </source>
</evidence>
<dbReference type="SUPFAM" id="SSF55729">
    <property type="entry name" value="Acyl-CoA N-acyltransferases (Nat)"/>
    <property type="match status" value="1"/>
</dbReference>
<keyword evidence="8" id="KW-0012">Acyltransferase</keyword>
<gene>
    <name evidence="8" type="ORF">AB8998_01240</name>
</gene>
<keyword evidence="8" id="KW-0808">Transferase</keyword>